<dbReference type="OrthoDB" id="190320at2157"/>
<dbReference type="GeneID" id="42364976"/>
<dbReference type="EMBL" id="CP040089">
    <property type="protein sequence ID" value="QGA80486.1"/>
    <property type="molecule type" value="Genomic_DNA"/>
</dbReference>
<dbReference type="Pfam" id="PF01396">
    <property type="entry name" value="Zn_ribbon_Top1"/>
    <property type="match status" value="1"/>
</dbReference>
<proteinExistence type="predicted"/>
<accession>A0A5Q0UFW3</accession>
<organism evidence="2 3">
    <name type="scientific">Candidatus Nanohalobium constans</name>
    <dbReference type="NCBI Taxonomy" id="2565781"/>
    <lineage>
        <taxon>Archaea</taxon>
        <taxon>Candidatus Nanohalarchaeota</taxon>
        <taxon>Candidatus Nanohalobia</taxon>
        <taxon>Candidatus Nanohalobiales</taxon>
        <taxon>Candidatus Nanohalobiaceae</taxon>
        <taxon>Candidatus Nanohalobium</taxon>
    </lineage>
</organism>
<dbReference type="Proteomes" id="UP000377803">
    <property type="component" value="Chromosome"/>
</dbReference>
<feature type="domain" description="DNA topoisomerase type IA zn finger" evidence="1">
    <location>
        <begin position="39"/>
        <end position="74"/>
    </location>
</feature>
<dbReference type="Gene3D" id="3.30.65.10">
    <property type="entry name" value="Bacterial Topoisomerase I, domain 1"/>
    <property type="match status" value="1"/>
</dbReference>
<dbReference type="AlphaFoldDB" id="A0A5Q0UFW3"/>
<evidence type="ECO:0000313" key="3">
    <source>
        <dbReference type="Proteomes" id="UP000377803"/>
    </source>
</evidence>
<protein>
    <submittedName>
        <fullName evidence="2">DNA topoisomerase IA</fullName>
    </submittedName>
</protein>
<keyword evidence="2" id="KW-0413">Isomerase</keyword>
<dbReference type="GO" id="GO:0003677">
    <property type="term" value="F:DNA binding"/>
    <property type="evidence" value="ECO:0007669"/>
    <property type="project" value="InterPro"/>
</dbReference>
<keyword evidence="3" id="KW-1185">Reference proteome</keyword>
<reference evidence="3" key="1">
    <citation type="submission" date="2019-05" db="EMBL/GenBank/DDBJ databases">
        <title>Candidatus Nanohalobium constans, a novel model system to study the DPANN nano-sized archaea: genomic and physiological characterization of a nanoarchaeon co-cultured with its chitinotrophic host.</title>
        <authorList>
            <person name="La Cono V."/>
            <person name="Arcadi E."/>
            <person name="Crisafi F."/>
            <person name="Denaro R."/>
            <person name="La Spada G."/>
            <person name="Messina E."/>
            <person name="Smedile F."/>
            <person name="Toshchakov S.V."/>
            <person name="Shevchenko M.A."/>
            <person name="Golyshin P.N."/>
            <person name="Golyshina O.V."/>
            <person name="Ferrer M."/>
            <person name="Rohde M."/>
            <person name="Mushegian A."/>
            <person name="Sorokin D.Y."/>
            <person name="Giuliano L."/>
            <person name="Yakimov M.M."/>
        </authorList>
    </citation>
    <scope>NUCLEOTIDE SEQUENCE [LARGE SCALE GENOMIC DNA]</scope>
    <source>
        <strain evidence="3">LC1Nh</strain>
    </source>
</reference>
<sequence length="80" mass="9157">MPQETKMTKCVFCGESATTKNRKGQPVCSEHKKKDPKEVACPECGMPMKIKEGRYGFFWGCEGYPQCQETFQIENLVEED</sequence>
<dbReference type="GO" id="GO:0003916">
    <property type="term" value="F:DNA topoisomerase activity"/>
    <property type="evidence" value="ECO:0007669"/>
    <property type="project" value="InterPro"/>
</dbReference>
<dbReference type="RefSeq" id="WP_153550226.1">
    <property type="nucleotide sequence ID" value="NZ_CP040089.1"/>
</dbReference>
<dbReference type="SUPFAM" id="SSF57783">
    <property type="entry name" value="Zinc beta-ribbon"/>
    <property type="match status" value="1"/>
</dbReference>
<dbReference type="KEGG" id="ncon:LC1Nh_0591"/>
<dbReference type="GO" id="GO:0006265">
    <property type="term" value="P:DNA topological change"/>
    <property type="evidence" value="ECO:0007669"/>
    <property type="project" value="InterPro"/>
</dbReference>
<evidence type="ECO:0000313" key="2">
    <source>
        <dbReference type="EMBL" id="QGA80486.1"/>
    </source>
</evidence>
<dbReference type="GO" id="GO:0005694">
    <property type="term" value="C:chromosome"/>
    <property type="evidence" value="ECO:0007669"/>
    <property type="project" value="InterPro"/>
</dbReference>
<name>A0A5Q0UFW3_9ARCH</name>
<gene>
    <name evidence="2" type="ORF">LC1Nh_0591</name>
</gene>
<evidence type="ECO:0000259" key="1">
    <source>
        <dbReference type="Pfam" id="PF01396"/>
    </source>
</evidence>
<dbReference type="InterPro" id="IPR013498">
    <property type="entry name" value="Topo_IA_Znf"/>
</dbReference>